<reference evidence="2 3" key="1">
    <citation type="submission" date="2019-06" db="EMBL/GenBank/DDBJ databases">
        <title>Whole genome shotgun sequence of Vibrio comitans NBRC 102076.</title>
        <authorList>
            <person name="Hosoyama A."/>
            <person name="Uohara A."/>
            <person name="Ohji S."/>
            <person name="Ichikawa N."/>
        </authorList>
    </citation>
    <scope>NUCLEOTIDE SEQUENCE [LARGE SCALE GENOMIC DNA]</scope>
    <source>
        <strain evidence="2 3">NBRC 102076</strain>
    </source>
</reference>
<dbReference type="Proteomes" id="UP000318242">
    <property type="component" value="Unassembled WGS sequence"/>
</dbReference>
<sequence length="190" mass="20360">MKNRHIITIIALTVSLIAGCSSAPKPGDTVIEQQVIESNTVTTTAVIVGIDKESRAVTIEHSHRLTTIYVSPLVTHFSELEVGDIVKTEYTESVALHVQAHDGSARLQSSGDLDTSTKGGGISASEKTEIIADILAIDNENNTVTVKGPQGSEMILPVEQHPEYLDKISVADQVVVTYTKAVAISIEEQK</sequence>
<keyword evidence="3" id="KW-1185">Reference proteome</keyword>
<accession>A0A4Y3ILI1</accession>
<evidence type="ECO:0008006" key="4">
    <source>
        <dbReference type="Google" id="ProtNLM"/>
    </source>
</evidence>
<feature type="signal peptide" evidence="1">
    <location>
        <begin position="1"/>
        <end position="23"/>
    </location>
</feature>
<protein>
    <recommendedName>
        <fullName evidence="4">Lipoprotein</fullName>
    </recommendedName>
</protein>
<organism evidence="2 3">
    <name type="scientific">Vibrio comitans NBRC 102076</name>
    <dbReference type="NCBI Taxonomy" id="1219078"/>
    <lineage>
        <taxon>Bacteria</taxon>
        <taxon>Pseudomonadati</taxon>
        <taxon>Pseudomonadota</taxon>
        <taxon>Gammaproteobacteria</taxon>
        <taxon>Vibrionales</taxon>
        <taxon>Vibrionaceae</taxon>
        <taxon>Vibrio</taxon>
    </lineage>
</organism>
<name>A0A4Y3ILI1_9VIBR</name>
<evidence type="ECO:0000313" key="3">
    <source>
        <dbReference type="Proteomes" id="UP000318242"/>
    </source>
</evidence>
<dbReference type="EMBL" id="BJLH01000004">
    <property type="protein sequence ID" value="GEA59985.1"/>
    <property type="molecule type" value="Genomic_DNA"/>
</dbReference>
<keyword evidence="1" id="KW-0732">Signal</keyword>
<feature type="chain" id="PRO_5021303013" description="Lipoprotein" evidence="1">
    <location>
        <begin position="24"/>
        <end position="190"/>
    </location>
</feature>
<dbReference type="PROSITE" id="PS51257">
    <property type="entry name" value="PROKAR_LIPOPROTEIN"/>
    <property type="match status" value="1"/>
</dbReference>
<comment type="caution">
    <text evidence="2">The sequence shown here is derived from an EMBL/GenBank/DDBJ whole genome shotgun (WGS) entry which is preliminary data.</text>
</comment>
<evidence type="ECO:0000313" key="2">
    <source>
        <dbReference type="EMBL" id="GEA59985.1"/>
    </source>
</evidence>
<dbReference type="RefSeq" id="WP_244311357.1">
    <property type="nucleotide sequence ID" value="NZ_BJLH01000004.1"/>
</dbReference>
<evidence type="ECO:0000256" key="1">
    <source>
        <dbReference type="SAM" id="SignalP"/>
    </source>
</evidence>
<proteinExistence type="predicted"/>
<dbReference type="AlphaFoldDB" id="A0A4Y3ILI1"/>
<gene>
    <name evidence="2" type="ORF">VCO01S_11780</name>
</gene>